<keyword evidence="13" id="KW-1185">Reference proteome</keyword>
<feature type="active site" description="Proton donor" evidence="9">
    <location>
        <position position="189"/>
    </location>
</feature>
<gene>
    <name evidence="12" type="ORF">D515_00926</name>
</gene>
<comment type="pathway">
    <text evidence="2 8">Carbohydrate metabolism; hexose metabolism.</text>
</comment>
<keyword evidence="7 8" id="KW-0119">Carbohydrate metabolism</keyword>
<name>R1GUC9_9GAMM</name>
<feature type="active site" description="Proton acceptor" evidence="9">
    <location>
        <position position="325"/>
    </location>
</feature>
<evidence type="ECO:0000256" key="4">
    <source>
        <dbReference type="ARBA" id="ARBA00013185"/>
    </source>
</evidence>
<evidence type="ECO:0000256" key="3">
    <source>
        <dbReference type="ARBA" id="ARBA00006206"/>
    </source>
</evidence>
<dbReference type="Gene3D" id="2.70.98.10">
    <property type="match status" value="1"/>
</dbReference>
<evidence type="ECO:0000256" key="7">
    <source>
        <dbReference type="ARBA" id="ARBA00023277"/>
    </source>
</evidence>
<comment type="catalytic activity">
    <reaction evidence="1 8">
        <text>alpha-D-glucose = beta-D-glucose</text>
        <dbReference type="Rhea" id="RHEA:10264"/>
        <dbReference type="ChEBI" id="CHEBI:15903"/>
        <dbReference type="ChEBI" id="CHEBI:17925"/>
        <dbReference type="EC" id="5.1.3.3"/>
    </reaction>
</comment>
<dbReference type="PANTHER" id="PTHR10091:SF0">
    <property type="entry name" value="GALACTOSE MUTAROTASE"/>
    <property type="match status" value="1"/>
</dbReference>
<dbReference type="EC" id="5.1.3.3" evidence="4 8"/>
<dbReference type="UniPathway" id="UPA00242"/>
<proteinExistence type="inferred from homology"/>
<dbReference type="GO" id="GO:0005737">
    <property type="term" value="C:cytoplasm"/>
    <property type="evidence" value="ECO:0007669"/>
    <property type="project" value="TreeGrafter"/>
</dbReference>
<evidence type="ECO:0000313" key="13">
    <source>
        <dbReference type="Proteomes" id="UP000011223"/>
    </source>
</evidence>
<dbReference type="Proteomes" id="UP000011223">
    <property type="component" value="Unassembled WGS sequence"/>
</dbReference>
<dbReference type="CDD" id="cd09019">
    <property type="entry name" value="galactose_mutarotase_like"/>
    <property type="match status" value="1"/>
</dbReference>
<dbReference type="InterPro" id="IPR013458">
    <property type="entry name" value="Ald_epimerase_bac"/>
</dbReference>
<dbReference type="InterPro" id="IPR011013">
    <property type="entry name" value="Gal_mutarotase_sf_dom"/>
</dbReference>
<evidence type="ECO:0000256" key="11">
    <source>
        <dbReference type="PIRSR" id="PIRSR005096-3"/>
    </source>
</evidence>
<dbReference type="InterPro" id="IPR047215">
    <property type="entry name" value="Galactose_mutarotase-like"/>
</dbReference>
<dbReference type="InterPro" id="IPR015443">
    <property type="entry name" value="Aldose_1-epimerase"/>
</dbReference>
<sequence length="361" mass="39806">MIGDVMSNEADLKRLEQAFTSTPSYDGLPATLVHLKNSHGMTLSLMDVGATWLSCRLPLTSGFREVLLHAPDMAAHRKQTAYFGAIVGRYANRIDASQFSLGERTYSLCSNEGKNTLHGGKEGFDKRRWTIATQSHTAVTFHLDSEDGDQGFPGNISANVTYLLDEDNRVEIQYQAECDKACPINLTNHAYFNLAGVGSGVKSLDHILMMEAGHYLPTRKDLIPTGAWNPVSETAFDFSEPKVIGRDFLSDEDQKIAGGYDHAFVLDPDVCDGEALAVSLLAPDRSIIMKVSTTKPAIQFYSGNFLQGAPGEHGDYENFDGLALETQYLPDGPNHPEWGEKSGVCQAKQPYRHRTAYQFLF</sequence>
<dbReference type="EMBL" id="ANFM02000016">
    <property type="protein sequence ID" value="EOD79793.1"/>
    <property type="molecule type" value="Genomic_DNA"/>
</dbReference>
<accession>R1GUC9</accession>
<dbReference type="NCBIfam" id="NF008277">
    <property type="entry name" value="PRK11055.1"/>
    <property type="match status" value="1"/>
</dbReference>
<reference evidence="12 13" key="1">
    <citation type="journal article" date="2014" name="PLoS ONE">
        <title>Grimontia indica AK16(T), sp. nov., Isolated from a Seawater Sample Reports the Presence of Pathogenic Genes Similar to Vibrio Genus.</title>
        <authorList>
            <person name="Singh A."/>
            <person name="Vaidya B."/>
            <person name="Khatri I."/>
            <person name="Srinivas T.N."/>
            <person name="Subramanian S."/>
            <person name="Korpole S."/>
            <person name="Pinnaka A.K."/>
        </authorList>
    </citation>
    <scope>NUCLEOTIDE SEQUENCE [LARGE SCALE GENOMIC DNA]</scope>
    <source>
        <strain evidence="12 13">AK16</strain>
    </source>
</reference>
<dbReference type="Pfam" id="PF01263">
    <property type="entry name" value="Aldose_epim"/>
    <property type="match status" value="1"/>
</dbReference>
<evidence type="ECO:0000256" key="10">
    <source>
        <dbReference type="PIRSR" id="PIRSR005096-2"/>
    </source>
</evidence>
<dbReference type="InterPro" id="IPR018052">
    <property type="entry name" value="Ald1_epimerase_CS"/>
</dbReference>
<dbReference type="GO" id="GO:0006006">
    <property type="term" value="P:glucose metabolic process"/>
    <property type="evidence" value="ECO:0007669"/>
    <property type="project" value="TreeGrafter"/>
</dbReference>
<dbReference type="NCBIfam" id="TIGR02636">
    <property type="entry name" value="galM_Leloir"/>
    <property type="match status" value="1"/>
</dbReference>
<dbReference type="AlphaFoldDB" id="R1GUC9"/>
<comment type="similarity">
    <text evidence="3 8">Belongs to the aldose epimerase family.</text>
</comment>
<evidence type="ECO:0000313" key="12">
    <source>
        <dbReference type="EMBL" id="EOD79793.1"/>
    </source>
</evidence>
<feature type="binding site" evidence="10">
    <location>
        <position position="261"/>
    </location>
    <ligand>
        <name>beta-D-galactose</name>
        <dbReference type="ChEBI" id="CHEBI:27667"/>
    </ligand>
</feature>
<dbReference type="InterPro" id="IPR014718">
    <property type="entry name" value="GH-type_carb-bd"/>
</dbReference>
<evidence type="ECO:0000256" key="5">
    <source>
        <dbReference type="ARBA" id="ARBA00014165"/>
    </source>
</evidence>
<dbReference type="eggNOG" id="COG2017">
    <property type="taxonomic scope" value="Bacteria"/>
</dbReference>
<dbReference type="PIRSF" id="PIRSF005096">
    <property type="entry name" value="GALM"/>
    <property type="match status" value="1"/>
</dbReference>
<organism evidence="12 13">
    <name type="scientific">Grimontia indica</name>
    <dbReference type="NCBI Taxonomy" id="1056512"/>
    <lineage>
        <taxon>Bacteria</taxon>
        <taxon>Pseudomonadati</taxon>
        <taxon>Pseudomonadota</taxon>
        <taxon>Gammaproteobacteria</taxon>
        <taxon>Vibrionales</taxon>
        <taxon>Vibrionaceae</taxon>
        <taxon>Grimontia</taxon>
    </lineage>
</organism>
<evidence type="ECO:0000256" key="6">
    <source>
        <dbReference type="ARBA" id="ARBA00023235"/>
    </source>
</evidence>
<dbReference type="GO" id="GO:0030246">
    <property type="term" value="F:carbohydrate binding"/>
    <property type="evidence" value="ECO:0007669"/>
    <property type="project" value="InterPro"/>
</dbReference>
<evidence type="ECO:0000256" key="8">
    <source>
        <dbReference type="PIRNR" id="PIRNR005096"/>
    </source>
</evidence>
<dbReference type="GO" id="GO:0004034">
    <property type="term" value="F:aldose 1-epimerase activity"/>
    <property type="evidence" value="ECO:0007669"/>
    <property type="project" value="UniProtKB-EC"/>
</dbReference>
<evidence type="ECO:0000256" key="2">
    <source>
        <dbReference type="ARBA" id="ARBA00005028"/>
    </source>
</evidence>
<feature type="binding site" evidence="11">
    <location>
        <begin position="92"/>
        <end position="93"/>
    </location>
    <ligand>
        <name>beta-D-galactose</name>
        <dbReference type="ChEBI" id="CHEBI:27667"/>
    </ligand>
</feature>
<dbReference type="InterPro" id="IPR008183">
    <property type="entry name" value="Aldose_1/G6P_1-epimerase"/>
</dbReference>
<protein>
    <recommendedName>
        <fullName evidence="5 8">Aldose 1-epimerase</fullName>
        <ecNumber evidence="4 8">5.1.3.3</ecNumber>
    </recommendedName>
</protein>
<dbReference type="SUPFAM" id="SSF74650">
    <property type="entry name" value="Galactose mutarotase-like"/>
    <property type="match status" value="1"/>
</dbReference>
<evidence type="ECO:0000256" key="9">
    <source>
        <dbReference type="PIRSR" id="PIRSR005096-1"/>
    </source>
</evidence>
<comment type="caution">
    <text evidence="12">The sequence shown here is derived from an EMBL/GenBank/DDBJ whole genome shotgun (WGS) entry which is preliminary data.</text>
</comment>
<dbReference type="GO" id="GO:0033499">
    <property type="term" value="P:galactose catabolic process via UDP-galactose, Leloir pathway"/>
    <property type="evidence" value="ECO:0007669"/>
    <property type="project" value="TreeGrafter"/>
</dbReference>
<keyword evidence="6 8" id="KW-0413">Isomerase</keyword>
<feature type="binding site" evidence="11">
    <location>
        <begin position="189"/>
        <end position="191"/>
    </location>
    <ligand>
        <name>beta-D-galactose</name>
        <dbReference type="ChEBI" id="CHEBI:27667"/>
    </ligand>
</feature>
<dbReference type="PROSITE" id="PS00545">
    <property type="entry name" value="ALDOSE_1_EPIMERASE"/>
    <property type="match status" value="1"/>
</dbReference>
<dbReference type="PANTHER" id="PTHR10091">
    <property type="entry name" value="ALDOSE-1-EPIMERASE"/>
    <property type="match status" value="1"/>
</dbReference>
<evidence type="ECO:0000256" key="1">
    <source>
        <dbReference type="ARBA" id="ARBA00001614"/>
    </source>
</evidence>